<gene>
    <name evidence="2" type="ORF">FisN_4Hu282</name>
</gene>
<evidence type="ECO:0000313" key="2">
    <source>
        <dbReference type="EMBL" id="GAX24724.1"/>
    </source>
</evidence>
<proteinExistence type="predicted"/>
<dbReference type="OrthoDB" id="40334at2759"/>
<dbReference type="Proteomes" id="UP000198406">
    <property type="component" value="Unassembled WGS sequence"/>
</dbReference>
<dbReference type="Pfam" id="PF13911">
    <property type="entry name" value="AhpC-TSA_2"/>
    <property type="match status" value="1"/>
</dbReference>
<comment type="caution">
    <text evidence="2">The sequence shown here is derived from an EMBL/GenBank/DDBJ whole genome shotgun (WGS) entry which is preliminary data.</text>
</comment>
<feature type="signal peptide" evidence="1">
    <location>
        <begin position="1"/>
        <end position="22"/>
    </location>
</feature>
<evidence type="ECO:0000256" key="1">
    <source>
        <dbReference type="SAM" id="SignalP"/>
    </source>
</evidence>
<protein>
    <submittedName>
        <fullName evidence="2">Uncharacterized protein</fullName>
    </submittedName>
</protein>
<reference evidence="2 3" key="1">
    <citation type="journal article" date="2015" name="Plant Cell">
        <title>Oil accumulation by the oleaginous diatom Fistulifera solaris as revealed by the genome and transcriptome.</title>
        <authorList>
            <person name="Tanaka T."/>
            <person name="Maeda Y."/>
            <person name="Veluchamy A."/>
            <person name="Tanaka M."/>
            <person name="Abida H."/>
            <person name="Marechal E."/>
            <person name="Bowler C."/>
            <person name="Muto M."/>
            <person name="Sunaga Y."/>
            <person name="Tanaka M."/>
            <person name="Yoshino T."/>
            <person name="Taniguchi T."/>
            <person name="Fukuda Y."/>
            <person name="Nemoto M."/>
            <person name="Matsumoto M."/>
            <person name="Wong P.S."/>
            <person name="Aburatani S."/>
            <person name="Fujibuchi W."/>
        </authorList>
    </citation>
    <scope>NUCLEOTIDE SEQUENCE [LARGE SCALE GENOMIC DNA]</scope>
    <source>
        <strain evidence="2 3">JPCC DA0580</strain>
    </source>
</reference>
<name>A0A1Z5KEH9_FISSO</name>
<accession>A0A1Z5KEH9</accession>
<evidence type="ECO:0000313" key="3">
    <source>
        <dbReference type="Proteomes" id="UP000198406"/>
    </source>
</evidence>
<sequence length="364" mass="40646">MQALFSTVLIVTILHGLPQSTAFFSSPQQGLRRPETLTWSKRKSTRDDIDPWTVITSTPVIDPRTGRLGPVFSKPSLIDTVNNIGKPPKKRLVVISPQLGDFDPWEYAELLTACLPELQKANIDLNFIAIGDIGSAKRFARVSGLPLECLRVDPKGSIHRNLFVHGGPNWDVPSFFPKSILEWFKGYVGASKDSDEHLVARAWLNYMAMCAGIAAPNTLPEILRGYIGDRSAPERLAEDEVVTMGDDMIVIRGTTDVKLGPIQYQSLWKNEKGYQRPAELATVRLRGMVETLSNFNEYVPDQTLLHLRGATFLFDEKAQVLYKHYDTGVLAYSTTMSRPLLFLEPYIGKKALNPLGFQDAAQLN</sequence>
<keyword evidence="3" id="KW-1185">Reference proteome</keyword>
<dbReference type="EMBL" id="BDSP01000213">
    <property type="protein sequence ID" value="GAX24724.1"/>
    <property type="molecule type" value="Genomic_DNA"/>
</dbReference>
<feature type="chain" id="PRO_5012735306" evidence="1">
    <location>
        <begin position="23"/>
        <end position="364"/>
    </location>
</feature>
<dbReference type="InParanoid" id="A0A1Z5KEH9"/>
<keyword evidence="1" id="KW-0732">Signal</keyword>
<dbReference type="InterPro" id="IPR032801">
    <property type="entry name" value="PXL2A/B/C"/>
</dbReference>
<organism evidence="2 3">
    <name type="scientific">Fistulifera solaris</name>
    <name type="common">Oleaginous diatom</name>
    <dbReference type="NCBI Taxonomy" id="1519565"/>
    <lineage>
        <taxon>Eukaryota</taxon>
        <taxon>Sar</taxon>
        <taxon>Stramenopiles</taxon>
        <taxon>Ochrophyta</taxon>
        <taxon>Bacillariophyta</taxon>
        <taxon>Bacillariophyceae</taxon>
        <taxon>Bacillariophycidae</taxon>
        <taxon>Naviculales</taxon>
        <taxon>Naviculaceae</taxon>
        <taxon>Fistulifera</taxon>
    </lineage>
</organism>
<dbReference type="AlphaFoldDB" id="A0A1Z5KEH9"/>